<sequence>MGLAPSKVCKQVPQEDLQEASIPSTPLFTRKVIKSEELDPRSPSVNISRTPMQLVSAVPLKVGEGKESDLVAEQTPAKAETILLGIDPRSPTTEFNRTPIIVSASEVDASAKLCNKTLDRVKRSVITTPKAYEKRAYEKVVTNPKPKLLESSPIREKTNINKRKSFVGLLETNIDFTETDLDAVIREKSKVELQGGTSSDPEQIFNVVQLENIDPRSPTTDFLRTPIQIIKKISDLNLDKENYEDENKLEVAELQDHTIIEKCVKEICEIVHSNPEIETMVKQTLFQSNDLLDEDASSLCQDHFNNKTEDDDDEDGMVAAGVEVKSAPITPPAIDASAIPMILKEVKSAPTSPSLSLRSGVKELDKKLTSLIYQDEDIVICPRKVKLKDYDSRSPLRSLNVIDTEKKKSAQKTKVGDKARKSDYAVSKIPVYREKSRRTEVQCENTPPRNMERRKAKVRKSQWDNADATLII</sequence>
<dbReference type="AlphaFoldDB" id="A0AAV8W375"/>
<reference evidence="2 3" key="1">
    <citation type="journal article" date="2023" name="Insect Mol. Biol.">
        <title>Genome sequencing provides insights into the evolution of gene families encoding plant cell wall-degrading enzymes in longhorned beetles.</title>
        <authorList>
            <person name="Shin N.R."/>
            <person name="Okamura Y."/>
            <person name="Kirsch R."/>
            <person name="Pauchet Y."/>
        </authorList>
    </citation>
    <scope>NUCLEOTIDE SEQUENCE [LARGE SCALE GENOMIC DNA]</scope>
    <source>
        <strain evidence="2">EAD_L_NR</strain>
    </source>
</reference>
<name>A0AAV8W375_9CUCU</name>
<accession>A0AAV8W375</accession>
<dbReference type="InterPro" id="IPR038832">
    <property type="entry name" value="CDCA3"/>
</dbReference>
<dbReference type="EMBL" id="JANEYG010000012">
    <property type="protein sequence ID" value="KAJ8920929.1"/>
    <property type="molecule type" value="Genomic_DNA"/>
</dbReference>
<evidence type="ECO:0000313" key="2">
    <source>
        <dbReference type="EMBL" id="KAJ8920929.1"/>
    </source>
</evidence>
<dbReference type="PANTHER" id="PTHR34756">
    <property type="entry name" value="CELL DIVISION CYCLE-ASSOCIATED PROTEIN 3"/>
    <property type="match status" value="1"/>
</dbReference>
<keyword evidence="3" id="KW-1185">Reference proteome</keyword>
<dbReference type="Proteomes" id="UP001159042">
    <property type="component" value="Unassembled WGS sequence"/>
</dbReference>
<comment type="caution">
    <text evidence="2">The sequence shown here is derived from an EMBL/GenBank/DDBJ whole genome shotgun (WGS) entry which is preliminary data.</text>
</comment>
<evidence type="ECO:0000256" key="1">
    <source>
        <dbReference type="SAM" id="MobiDB-lite"/>
    </source>
</evidence>
<proteinExistence type="predicted"/>
<protein>
    <submittedName>
        <fullName evidence="2">Uncharacterized protein</fullName>
    </submittedName>
</protein>
<organism evidence="2 3">
    <name type="scientific">Exocentrus adspersus</name>
    <dbReference type="NCBI Taxonomy" id="1586481"/>
    <lineage>
        <taxon>Eukaryota</taxon>
        <taxon>Metazoa</taxon>
        <taxon>Ecdysozoa</taxon>
        <taxon>Arthropoda</taxon>
        <taxon>Hexapoda</taxon>
        <taxon>Insecta</taxon>
        <taxon>Pterygota</taxon>
        <taxon>Neoptera</taxon>
        <taxon>Endopterygota</taxon>
        <taxon>Coleoptera</taxon>
        <taxon>Polyphaga</taxon>
        <taxon>Cucujiformia</taxon>
        <taxon>Chrysomeloidea</taxon>
        <taxon>Cerambycidae</taxon>
        <taxon>Lamiinae</taxon>
        <taxon>Acanthocinini</taxon>
        <taxon>Exocentrus</taxon>
    </lineage>
</organism>
<dbReference type="PANTHER" id="PTHR34756:SF1">
    <property type="entry name" value="CELL DIVISION CYCLE-ASSOCIATED PROTEIN 3"/>
    <property type="match status" value="1"/>
</dbReference>
<gene>
    <name evidence="2" type="ORF">NQ315_015722</name>
</gene>
<evidence type="ECO:0000313" key="3">
    <source>
        <dbReference type="Proteomes" id="UP001159042"/>
    </source>
</evidence>
<feature type="region of interest" description="Disordered" evidence="1">
    <location>
        <begin position="1"/>
        <end position="23"/>
    </location>
</feature>